<name>A0ABW0FU19_9CAUL</name>
<evidence type="ECO:0000256" key="3">
    <source>
        <dbReference type="ARBA" id="ARBA00023163"/>
    </source>
</evidence>
<dbReference type="PROSITE" id="PS01124">
    <property type="entry name" value="HTH_ARAC_FAMILY_2"/>
    <property type="match status" value="1"/>
</dbReference>
<keyword evidence="6" id="KW-1185">Reference proteome</keyword>
<evidence type="ECO:0000313" key="5">
    <source>
        <dbReference type="EMBL" id="MFC5345230.1"/>
    </source>
</evidence>
<evidence type="ECO:0000256" key="2">
    <source>
        <dbReference type="ARBA" id="ARBA00023125"/>
    </source>
</evidence>
<accession>A0ABW0FU19</accession>
<keyword evidence="2" id="KW-0238">DNA-binding</keyword>
<organism evidence="5 6">
    <name type="scientific">Brevundimonas staleyi</name>
    <dbReference type="NCBI Taxonomy" id="74326"/>
    <lineage>
        <taxon>Bacteria</taxon>
        <taxon>Pseudomonadati</taxon>
        <taxon>Pseudomonadota</taxon>
        <taxon>Alphaproteobacteria</taxon>
        <taxon>Caulobacterales</taxon>
        <taxon>Caulobacteraceae</taxon>
        <taxon>Brevundimonas</taxon>
    </lineage>
</organism>
<reference evidence="6" key="1">
    <citation type="journal article" date="2019" name="Int. J. Syst. Evol. Microbiol.">
        <title>The Global Catalogue of Microorganisms (GCM) 10K type strain sequencing project: providing services to taxonomists for standard genome sequencing and annotation.</title>
        <authorList>
            <consortium name="The Broad Institute Genomics Platform"/>
            <consortium name="The Broad Institute Genome Sequencing Center for Infectious Disease"/>
            <person name="Wu L."/>
            <person name="Ma J."/>
        </authorList>
    </citation>
    <scope>NUCLEOTIDE SEQUENCE [LARGE SCALE GENOMIC DNA]</scope>
    <source>
        <strain evidence="6">JCM 12125</strain>
    </source>
</reference>
<dbReference type="RefSeq" id="WP_374036867.1">
    <property type="nucleotide sequence ID" value="NZ_CP169082.1"/>
</dbReference>
<comment type="caution">
    <text evidence="5">The sequence shown here is derived from an EMBL/GenBank/DDBJ whole genome shotgun (WGS) entry which is preliminary data.</text>
</comment>
<dbReference type="InterPro" id="IPR035418">
    <property type="entry name" value="AraC-bd_2"/>
</dbReference>
<feature type="domain" description="HTH araC/xylS-type" evidence="4">
    <location>
        <begin position="220"/>
        <end position="320"/>
    </location>
</feature>
<dbReference type="PANTHER" id="PTHR46796:SF6">
    <property type="entry name" value="ARAC SUBFAMILY"/>
    <property type="match status" value="1"/>
</dbReference>
<protein>
    <submittedName>
        <fullName evidence="5">Helix-turn-helix domain-containing protein</fullName>
    </submittedName>
</protein>
<dbReference type="SMART" id="SM00342">
    <property type="entry name" value="HTH_ARAC"/>
    <property type="match status" value="1"/>
</dbReference>
<dbReference type="InterPro" id="IPR018060">
    <property type="entry name" value="HTH_AraC"/>
</dbReference>
<dbReference type="PANTHER" id="PTHR46796">
    <property type="entry name" value="HTH-TYPE TRANSCRIPTIONAL ACTIVATOR RHAS-RELATED"/>
    <property type="match status" value="1"/>
</dbReference>
<gene>
    <name evidence="5" type="ORF">ACFPIE_15025</name>
</gene>
<dbReference type="Proteomes" id="UP001596152">
    <property type="component" value="Unassembled WGS sequence"/>
</dbReference>
<sequence>MTDDAQPDRLPHIAAHIGADYADSFAACRELMAPMFDLTAPSPEVAAAYTMDFALYDYGPIKLGMSLSSASIMVRDPGVIARTGADHFHVQFYRTHGFVMTIDGAEREVRPGDVGFMDLSRPVAIRTDGIDNLAAIIDRDLLLPLLAEPLDFHGAVLSRESEAGIAVREHLEEMWRLGADLTVAEGLDWSRTAAEVIVSAVRTSDQPPATRTEMRQAQFRALCRRIDRTLDDPELGPEILARQFFITRPTLYRMFEPHGGIGRYILRRRLTGVFRDLSDPTRAEQPIAAVFNRWGLDSHTAAGRAFRAAWGMTPSQCRSRALEHHRNGALSPSTFTIPPEMPASVKAYR</sequence>
<evidence type="ECO:0000313" key="6">
    <source>
        <dbReference type="Proteomes" id="UP001596152"/>
    </source>
</evidence>
<keyword evidence="3" id="KW-0804">Transcription</keyword>
<evidence type="ECO:0000256" key="1">
    <source>
        <dbReference type="ARBA" id="ARBA00023015"/>
    </source>
</evidence>
<evidence type="ECO:0000259" key="4">
    <source>
        <dbReference type="PROSITE" id="PS01124"/>
    </source>
</evidence>
<dbReference type="Gene3D" id="1.10.10.60">
    <property type="entry name" value="Homeodomain-like"/>
    <property type="match status" value="1"/>
</dbReference>
<proteinExistence type="predicted"/>
<keyword evidence="1" id="KW-0805">Transcription regulation</keyword>
<dbReference type="EMBL" id="JBHSLF010000042">
    <property type="protein sequence ID" value="MFC5345230.1"/>
    <property type="molecule type" value="Genomic_DNA"/>
</dbReference>
<dbReference type="Pfam" id="PF12833">
    <property type="entry name" value="HTH_18"/>
    <property type="match status" value="1"/>
</dbReference>
<dbReference type="InterPro" id="IPR050204">
    <property type="entry name" value="AraC_XylS_family_regulators"/>
</dbReference>
<dbReference type="Pfam" id="PF14525">
    <property type="entry name" value="AraC_binding_2"/>
    <property type="match status" value="1"/>
</dbReference>